<feature type="transmembrane region" description="Helical" evidence="1">
    <location>
        <begin position="42"/>
        <end position="65"/>
    </location>
</feature>
<dbReference type="GO" id="GO:0005548">
    <property type="term" value="F:phospholipid transporter activity"/>
    <property type="evidence" value="ECO:0007669"/>
    <property type="project" value="TreeGrafter"/>
</dbReference>
<dbReference type="PANTHER" id="PTHR30188">
    <property type="entry name" value="ABC TRANSPORTER PERMEASE PROTEIN-RELATED"/>
    <property type="match status" value="1"/>
</dbReference>
<keyword evidence="1" id="KW-0812">Transmembrane</keyword>
<feature type="transmembrane region" description="Helical" evidence="1">
    <location>
        <begin position="138"/>
        <end position="158"/>
    </location>
</feature>
<dbReference type="EMBL" id="FOBB01000011">
    <property type="protein sequence ID" value="SEN62357.1"/>
    <property type="molecule type" value="Genomic_DNA"/>
</dbReference>
<keyword evidence="3" id="KW-1185">Reference proteome</keyword>
<feature type="transmembrane region" description="Helical" evidence="1">
    <location>
        <begin position="188"/>
        <end position="211"/>
    </location>
</feature>
<reference evidence="2 3" key="1">
    <citation type="submission" date="2016-10" db="EMBL/GenBank/DDBJ databases">
        <authorList>
            <person name="de Groot N.N."/>
        </authorList>
    </citation>
    <scope>NUCLEOTIDE SEQUENCE [LARGE SCALE GENOMIC DNA]</scope>
    <source>
        <strain evidence="2 3">DSM 21039</strain>
    </source>
</reference>
<dbReference type="Pfam" id="PF02405">
    <property type="entry name" value="MlaE"/>
    <property type="match status" value="1"/>
</dbReference>
<accession>A0A1H8I2B3</accession>
<dbReference type="Proteomes" id="UP000198984">
    <property type="component" value="Unassembled WGS sequence"/>
</dbReference>
<dbReference type="InterPro" id="IPR030802">
    <property type="entry name" value="Permease_MalE"/>
</dbReference>
<keyword evidence="1" id="KW-0472">Membrane</keyword>
<proteinExistence type="predicted"/>
<dbReference type="RefSeq" id="WP_089920392.1">
    <property type="nucleotide sequence ID" value="NZ_FOBB01000011.1"/>
</dbReference>
<evidence type="ECO:0000313" key="3">
    <source>
        <dbReference type="Proteomes" id="UP000198984"/>
    </source>
</evidence>
<feature type="transmembrane region" description="Helical" evidence="1">
    <location>
        <begin position="223"/>
        <end position="246"/>
    </location>
</feature>
<protein>
    <submittedName>
        <fullName evidence="2">Phospholipid/cholesterol/gamma-HCH transport system permease protein</fullName>
    </submittedName>
</protein>
<dbReference type="OrthoDB" id="9810518at2"/>
<gene>
    <name evidence="2" type="ORF">SAMN04488505_111218</name>
</gene>
<keyword evidence="1" id="KW-1133">Transmembrane helix</keyword>
<evidence type="ECO:0000313" key="2">
    <source>
        <dbReference type="EMBL" id="SEN62357.1"/>
    </source>
</evidence>
<name>A0A1H8I2B3_9BACT</name>
<evidence type="ECO:0000256" key="1">
    <source>
        <dbReference type="SAM" id="Phobius"/>
    </source>
</evidence>
<organism evidence="2 3">
    <name type="scientific">Chitinophaga rupis</name>
    <dbReference type="NCBI Taxonomy" id="573321"/>
    <lineage>
        <taxon>Bacteria</taxon>
        <taxon>Pseudomonadati</taxon>
        <taxon>Bacteroidota</taxon>
        <taxon>Chitinophagia</taxon>
        <taxon>Chitinophagales</taxon>
        <taxon>Chitinophagaceae</taxon>
        <taxon>Chitinophaga</taxon>
    </lineage>
</organism>
<dbReference type="AlphaFoldDB" id="A0A1H8I2B3"/>
<dbReference type="GO" id="GO:0043190">
    <property type="term" value="C:ATP-binding cassette (ABC) transporter complex"/>
    <property type="evidence" value="ECO:0007669"/>
    <property type="project" value="InterPro"/>
</dbReference>
<dbReference type="PANTHER" id="PTHR30188:SF4">
    <property type="entry name" value="PROTEIN TRIGALACTOSYLDIACYLGLYCEROL 1, CHLOROPLASTIC"/>
    <property type="match status" value="1"/>
</dbReference>
<dbReference type="STRING" id="573321.SAMN04488505_111218"/>
<sequence>MEFRFFYHFGAYLLMLKGMFSKPENPKMYWKQLMQQSVDIGIGSLGIVFIISLFMGGVTTLQTAYQLVSPIIPKATIAQIVRDTIILEFAPTLTSIVLAGVVGSKIASELGNMRISEQIDALEIMGINTRGYLVMPKILGALLTIPCLVVIAGFLGIWGGKMAGVMAGIISNDEFIQGLRQELKVYNIFFALSKSYTFAFIISSVSAYYGYNVQGGALEIGKASTTAVVVSCVLILFSDYALSAILL</sequence>